<feature type="compositionally biased region" description="Low complexity" evidence="1">
    <location>
        <begin position="232"/>
        <end position="249"/>
    </location>
</feature>
<evidence type="ECO:0000313" key="2">
    <source>
        <dbReference type="EMBL" id="DAZ90694.1"/>
    </source>
</evidence>
<feature type="region of interest" description="Disordered" evidence="1">
    <location>
        <begin position="227"/>
        <end position="255"/>
    </location>
</feature>
<name>A0A9N6YJ11_9RHAB</name>
<protein>
    <submittedName>
        <fullName evidence="2">Protein 4</fullName>
    </submittedName>
</protein>
<organism evidence="2">
    <name type="scientific">Chamaemelum virus 1</name>
    <dbReference type="NCBI Taxonomy" id="2977963"/>
    <lineage>
        <taxon>Viruses</taxon>
        <taxon>Riboviria</taxon>
        <taxon>Orthornavirae</taxon>
        <taxon>Negarnaviricota</taxon>
        <taxon>Haploviricotina</taxon>
        <taxon>Monjiviricetes</taxon>
        <taxon>Mononegavirales</taxon>
        <taxon>Rhabdoviridae</taxon>
    </lineage>
</organism>
<accession>A0A9N6YJ11</accession>
<proteinExistence type="predicted"/>
<reference evidence="2" key="1">
    <citation type="journal article" date="2022" name="bioRxiv">
        <title>Unlocking the hidden genetic diversity of varicosaviruses, the neglected plant rhabdoviruses.</title>
        <authorList>
            <person name="Bejerman N."/>
            <person name="Dietzgen R.G."/>
            <person name="Debat H."/>
        </authorList>
    </citation>
    <scope>NUCLEOTIDE SEQUENCE</scope>
</reference>
<evidence type="ECO:0000256" key="1">
    <source>
        <dbReference type="SAM" id="MobiDB-lite"/>
    </source>
</evidence>
<sequence>MASLANADFVRIHKNLCIISDPSAVIGVRATWQNLVVARKEALNSIRDTLLPYTQNIPCLIHNLAEKRVTTCVPIRIASEVIESRHENSPFHKSQYDDGICWRCLSDMLESPSPSDSLKTLIELAQTTDYPSNQCSFSSESLIWDPVSCMYVKKTQSPQYLSDDVIISNEDTPSSISVKIVEPLRQTDDDEDAYFPGPYDSNEDQDWEDHHIREMTWRLETFEAFQAKTQKSQSPGRRGSSSSLSEGYYGYAGGH</sequence>
<dbReference type="EMBL" id="BK061760">
    <property type="protein sequence ID" value="DAZ90694.1"/>
    <property type="molecule type" value="Viral_cRNA"/>
</dbReference>